<dbReference type="Pfam" id="PF17746">
    <property type="entry name" value="SfsA_N"/>
    <property type="match status" value="1"/>
</dbReference>
<sequence>MKLPPLVPGTLIKRYKRFLADVELDSGETLTAHCANPGAMMGLHAPGNRVWLSKSDNPKRKLAYSWELVEVDGTLVGINTGMPNKLAEEAILAGRIPELAGYETLRREVKYGKSSRIDILLEDDGKPLTYVEVKNVHLMREAGLAEFPDSVTARGAKHLEELGDMAEAGHRAVMLYVVQYPGTTRFRLAADIDPKYAEALKKARARGVEALCYGCDITTDAIELTHRLSPELD</sequence>
<gene>
    <name evidence="1 4" type="primary">sfsA</name>
    <name evidence="4" type="ORF">GTQ45_14475</name>
</gene>
<dbReference type="RefSeq" id="WP_160588931.1">
    <property type="nucleotide sequence ID" value="NZ_BMHN01000001.1"/>
</dbReference>
<evidence type="ECO:0000259" key="3">
    <source>
        <dbReference type="Pfam" id="PF17746"/>
    </source>
</evidence>
<comment type="similarity">
    <text evidence="1">Belongs to the SfsA family.</text>
</comment>
<dbReference type="EMBL" id="WXYQ01000012">
    <property type="protein sequence ID" value="NBG96941.1"/>
    <property type="molecule type" value="Genomic_DNA"/>
</dbReference>
<dbReference type="AlphaFoldDB" id="A0A845QHB7"/>
<dbReference type="Proteomes" id="UP000470384">
    <property type="component" value="Unassembled WGS sequence"/>
</dbReference>
<dbReference type="CDD" id="cd22359">
    <property type="entry name" value="SfsA-like_bacterial"/>
    <property type="match status" value="1"/>
</dbReference>
<dbReference type="InterPro" id="IPR041465">
    <property type="entry name" value="SfsA_N"/>
</dbReference>
<dbReference type="InterPro" id="IPR005224">
    <property type="entry name" value="SfsA"/>
</dbReference>
<organism evidence="4 5">
    <name type="scientific">Pyruvatibacter mobilis</name>
    <dbReference type="NCBI Taxonomy" id="1712261"/>
    <lineage>
        <taxon>Bacteria</taxon>
        <taxon>Pseudomonadati</taxon>
        <taxon>Pseudomonadota</taxon>
        <taxon>Alphaproteobacteria</taxon>
        <taxon>Hyphomicrobiales</taxon>
        <taxon>Parvibaculaceae</taxon>
        <taxon>Pyruvatibacter</taxon>
    </lineage>
</organism>
<dbReference type="InterPro" id="IPR040452">
    <property type="entry name" value="SfsA_C"/>
</dbReference>
<proteinExistence type="inferred from homology"/>
<evidence type="ECO:0000313" key="4">
    <source>
        <dbReference type="EMBL" id="NBG96941.1"/>
    </source>
</evidence>
<dbReference type="FunFam" id="2.40.50.580:FF:000001">
    <property type="entry name" value="Sugar fermentation stimulation protein A"/>
    <property type="match status" value="1"/>
</dbReference>
<dbReference type="PANTHER" id="PTHR30545:SF2">
    <property type="entry name" value="SUGAR FERMENTATION STIMULATION PROTEIN A"/>
    <property type="match status" value="1"/>
</dbReference>
<keyword evidence="5" id="KW-1185">Reference proteome</keyword>
<dbReference type="PANTHER" id="PTHR30545">
    <property type="entry name" value="SUGAR FERMENTATION STIMULATION PROTEIN A"/>
    <property type="match status" value="1"/>
</dbReference>
<feature type="domain" description="Sugar fermentation stimulation protein C-terminal" evidence="2">
    <location>
        <begin position="82"/>
        <end position="219"/>
    </location>
</feature>
<dbReference type="Gene3D" id="3.40.1350.60">
    <property type="match status" value="1"/>
</dbReference>
<accession>A0A845QHB7</accession>
<name>A0A845QHB7_9HYPH</name>
<evidence type="ECO:0000313" key="5">
    <source>
        <dbReference type="Proteomes" id="UP000470384"/>
    </source>
</evidence>
<reference evidence="4 5" key="1">
    <citation type="journal article" date="2016" name="Int. J. Syst. Evol. Microbiol.">
        <title>Pyruvatibacter mobilis gen. nov., sp. nov., a marine bacterium from the culture broth of Picochlorum sp. 122.</title>
        <authorList>
            <person name="Wang G."/>
            <person name="Tang M."/>
            <person name="Wu H."/>
            <person name="Dai S."/>
            <person name="Li T."/>
            <person name="Chen C."/>
            <person name="He H."/>
            <person name="Fan J."/>
            <person name="Xiang W."/>
            <person name="Li X."/>
        </authorList>
    </citation>
    <scope>NUCLEOTIDE SEQUENCE [LARGE SCALE GENOMIC DNA]</scope>
    <source>
        <strain evidence="4 5">GYP-11</strain>
    </source>
</reference>
<comment type="caution">
    <text evidence="4">The sequence shown here is derived from an EMBL/GenBank/DDBJ whole genome shotgun (WGS) entry which is preliminary data.</text>
</comment>
<dbReference type="OrthoDB" id="9802365at2"/>
<dbReference type="Gene3D" id="2.40.50.580">
    <property type="match status" value="1"/>
</dbReference>
<evidence type="ECO:0000259" key="2">
    <source>
        <dbReference type="Pfam" id="PF03749"/>
    </source>
</evidence>
<protein>
    <recommendedName>
        <fullName evidence="1">Sugar fermentation stimulation protein homolog</fullName>
    </recommendedName>
</protein>
<dbReference type="GeneID" id="300654215"/>
<dbReference type="HAMAP" id="MF_00095">
    <property type="entry name" value="SfsA"/>
    <property type="match status" value="1"/>
</dbReference>
<dbReference type="NCBIfam" id="TIGR00230">
    <property type="entry name" value="sfsA"/>
    <property type="match status" value="1"/>
</dbReference>
<feature type="domain" description="SfsA N-terminal OB" evidence="3">
    <location>
        <begin position="12"/>
        <end position="78"/>
    </location>
</feature>
<dbReference type="Pfam" id="PF03749">
    <property type="entry name" value="SfsA"/>
    <property type="match status" value="1"/>
</dbReference>
<dbReference type="GO" id="GO:0003677">
    <property type="term" value="F:DNA binding"/>
    <property type="evidence" value="ECO:0007669"/>
    <property type="project" value="InterPro"/>
</dbReference>
<evidence type="ECO:0000256" key="1">
    <source>
        <dbReference type="HAMAP-Rule" id="MF_00095"/>
    </source>
</evidence>